<dbReference type="PROSITE" id="PS50191">
    <property type="entry name" value="CRAL_TRIO"/>
    <property type="match status" value="1"/>
</dbReference>
<evidence type="ECO:0000313" key="3">
    <source>
        <dbReference type="EMBL" id="CCA24767.1"/>
    </source>
</evidence>
<dbReference type="InterPro" id="IPR011993">
    <property type="entry name" value="PH-like_dom_sf"/>
</dbReference>
<dbReference type="SUPFAM" id="SSF50729">
    <property type="entry name" value="PH domain-like"/>
    <property type="match status" value="1"/>
</dbReference>
<dbReference type="CDD" id="cd00170">
    <property type="entry name" value="SEC14"/>
    <property type="match status" value="1"/>
</dbReference>
<dbReference type="AlphaFoldDB" id="F0WTS4"/>
<evidence type="ECO:0000259" key="1">
    <source>
        <dbReference type="PROSITE" id="PS50003"/>
    </source>
</evidence>
<dbReference type="Gene3D" id="3.40.525.10">
    <property type="entry name" value="CRAL-TRIO lipid binding domain"/>
    <property type="match status" value="1"/>
</dbReference>
<organism evidence="3">
    <name type="scientific">Albugo laibachii Nc14</name>
    <dbReference type="NCBI Taxonomy" id="890382"/>
    <lineage>
        <taxon>Eukaryota</taxon>
        <taxon>Sar</taxon>
        <taxon>Stramenopiles</taxon>
        <taxon>Oomycota</taxon>
        <taxon>Peronosporomycetes</taxon>
        <taxon>Albuginales</taxon>
        <taxon>Albuginaceae</taxon>
        <taxon>Albugo</taxon>
    </lineage>
</organism>
<dbReference type="EMBL" id="FR824302">
    <property type="protein sequence ID" value="CCA24767.1"/>
    <property type="molecule type" value="Genomic_DNA"/>
</dbReference>
<dbReference type="Pfam" id="PF00169">
    <property type="entry name" value="PH"/>
    <property type="match status" value="1"/>
</dbReference>
<dbReference type="PANTHER" id="PTHR45657:SF61">
    <property type="entry name" value="CRAL-TRIO DOMAIN-CONTAINING PROTEIN"/>
    <property type="match status" value="1"/>
</dbReference>
<feature type="domain" description="PH" evidence="1">
    <location>
        <begin position="45"/>
        <end position="158"/>
    </location>
</feature>
<dbReference type="InterPro" id="IPR051026">
    <property type="entry name" value="PI/PC_transfer"/>
</dbReference>
<dbReference type="InterPro" id="IPR001251">
    <property type="entry name" value="CRAL-TRIO_dom"/>
</dbReference>
<dbReference type="Pfam" id="PF00650">
    <property type="entry name" value="CRAL_TRIO"/>
    <property type="match status" value="1"/>
</dbReference>
<dbReference type="SMART" id="SM00516">
    <property type="entry name" value="SEC14"/>
    <property type="match status" value="1"/>
</dbReference>
<feature type="domain" description="CRAL-TRIO" evidence="2">
    <location>
        <begin position="494"/>
        <end position="664"/>
    </location>
</feature>
<reference evidence="3" key="2">
    <citation type="submission" date="2011-02" db="EMBL/GenBank/DDBJ databases">
        <authorList>
            <person name="MacLean D."/>
        </authorList>
    </citation>
    <scope>NUCLEOTIDE SEQUENCE</scope>
</reference>
<gene>
    <name evidence="3" type="primary">AlNc14C257G9749</name>
    <name evidence="3" type="ORF">ALNC14_109110</name>
</gene>
<dbReference type="PANTHER" id="PTHR45657">
    <property type="entry name" value="CRAL-TRIO DOMAIN-CONTAINING PROTEIN YKL091C-RELATED"/>
    <property type="match status" value="1"/>
</dbReference>
<reference evidence="3" key="1">
    <citation type="journal article" date="2011" name="PLoS Biol.">
        <title>Gene gain and loss during evolution of obligate parasitism in the white rust pathogen of Arabidopsis thaliana.</title>
        <authorList>
            <person name="Kemen E."/>
            <person name="Gardiner A."/>
            <person name="Schultz-Larsen T."/>
            <person name="Kemen A.C."/>
            <person name="Balmuth A.L."/>
            <person name="Robert-Seilaniantz A."/>
            <person name="Bailey K."/>
            <person name="Holub E."/>
            <person name="Studholme D.J."/>
            <person name="Maclean D."/>
            <person name="Jones J.D."/>
        </authorList>
    </citation>
    <scope>NUCLEOTIDE SEQUENCE</scope>
</reference>
<sequence>MSDDCSIDRYSSKTYASSEHSQFFTTAHNFRTVSLPGLYPATHLRLLVFGSLDKRRDGAVRGGWAKRLFILSTKSLHYYRKSEEFELFGKERRQTALQDIECAKLIPNEYAPSGAVESGIPSHFIALFSQRKTMLMLLRAETSEFATAWVNAINQAIMIAKCQKFNHEWPMEVIQNYIGVVTSGQNGTDANSKTLKEAKNQEQMELNLTVNVLAISMKSSTCEILIQRHIVPHSEVTLGAFLRDDVCIIVLSNGEGVRITRLMLDNDISSLCAQPKRLTLYTPARTDPNLINTVSYCKVNVSIRCTKNTTGFVSPRSPLTSSVQPTTTSASFTTAFPTLLGGLFILSCSLAFYCEMPFTGLMKMTAFLGFVQSISQAAQFVISTFSSSKARSQTGANNQLLQKQSDGEYTFHLQVEQLEMVQVDQSVADDSDFQDLTQNSEQTDRSSGKSIPFSPRFIAAEKGNEERGKERYLQTLSWRKENDVDQILRRPHRNFENIKKCYPQYFHGRSKAGNPVYYEKPGKIDLLVLKQLGLSIEDLIYHYMYITEFLWTYIEPDDAARSITVLDVSGIGMSSLGGEVLDFIKRASTFTAAHYPERSAHIFIINIPGWFNMIWRIVKPLIDPVTREKVHMLKGRGSILRELKQLIDIDQIPEEYGGQGAPLGMSAEENTLRSHVNKYLH</sequence>
<name>F0WTS4_9STRA</name>
<dbReference type="SUPFAM" id="SSF52087">
    <property type="entry name" value="CRAL/TRIO domain"/>
    <property type="match status" value="1"/>
</dbReference>
<dbReference type="InterPro" id="IPR036865">
    <property type="entry name" value="CRAL-TRIO_dom_sf"/>
</dbReference>
<protein>
    <submittedName>
        <fullName evidence="3">SEC14 cytosolic factor putative</fullName>
    </submittedName>
</protein>
<dbReference type="Gene3D" id="2.30.29.30">
    <property type="entry name" value="Pleckstrin-homology domain (PH domain)/Phosphotyrosine-binding domain (PTB)"/>
    <property type="match status" value="1"/>
</dbReference>
<proteinExistence type="predicted"/>
<dbReference type="HOGENOM" id="CLU_430003_0_0_1"/>
<evidence type="ECO:0000259" key="2">
    <source>
        <dbReference type="PROSITE" id="PS50191"/>
    </source>
</evidence>
<dbReference type="InterPro" id="IPR001849">
    <property type="entry name" value="PH_domain"/>
</dbReference>
<dbReference type="PROSITE" id="PS50003">
    <property type="entry name" value="PH_DOMAIN"/>
    <property type="match status" value="1"/>
</dbReference>
<dbReference type="SMART" id="SM00233">
    <property type="entry name" value="PH"/>
    <property type="match status" value="1"/>
</dbReference>
<accession>F0WTS4</accession>